<sequence>MDVRCKSIEQRTRGGHQSEVKEEGPHAPGDTSGGAHPWSAAGESNKKT</sequence>
<keyword evidence="3" id="KW-1185">Reference proteome</keyword>
<proteinExistence type="predicted"/>
<evidence type="ECO:0000313" key="3">
    <source>
        <dbReference type="Proteomes" id="UP001268089"/>
    </source>
</evidence>
<reference evidence="2 3" key="1">
    <citation type="submission" date="2023-07" db="EMBL/GenBank/DDBJ databases">
        <title>Sorghum-associated microbial communities from plants grown in Nebraska, USA.</title>
        <authorList>
            <person name="Schachtman D."/>
        </authorList>
    </citation>
    <scope>NUCLEOTIDE SEQUENCE [LARGE SCALE GENOMIC DNA]</scope>
    <source>
        <strain evidence="2 3">BE308</strain>
    </source>
</reference>
<name>A0ABU1ZK57_9BURK</name>
<evidence type="ECO:0000313" key="2">
    <source>
        <dbReference type="EMBL" id="MDR7305937.1"/>
    </source>
</evidence>
<accession>A0ABU1ZK57</accession>
<comment type="caution">
    <text evidence="2">The sequence shown here is derived from an EMBL/GenBank/DDBJ whole genome shotgun (WGS) entry which is preliminary data.</text>
</comment>
<feature type="compositionally biased region" description="Basic and acidic residues" evidence="1">
    <location>
        <begin position="1"/>
        <end position="25"/>
    </location>
</feature>
<dbReference type="Proteomes" id="UP001268089">
    <property type="component" value="Unassembled WGS sequence"/>
</dbReference>
<gene>
    <name evidence="2" type="ORF">J2X15_001215</name>
</gene>
<dbReference type="EMBL" id="JAVDXO010000002">
    <property type="protein sequence ID" value="MDR7305937.1"/>
    <property type="molecule type" value="Genomic_DNA"/>
</dbReference>
<protein>
    <submittedName>
        <fullName evidence="2">Uncharacterized protein</fullName>
    </submittedName>
</protein>
<organism evidence="2 3">
    <name type="scientific">Rhodoferax saidenbachensis</name>
    <dbReference type="NCBI Taxonomy" id="1484693"/>
    <lineage>
        <taxon>Bacteria</taxon>
        <taxon>Pseudomonadati</taxon>
        <taxon>Pseudomonadota</taxon>
        <taxon>Betaproteobacteria</taxon>
        <taxon>Burkholderiales</taxon>
        <taxon>Comamonadaceae</taxon>
        <taxon>Rhodoferax</taxon>
    </lineage>
</organism>
<evidence type="ECO:0000256" key="1">
    <source>
        <dbReference type="SAM" id="MobiDB-lite"/>
    </source>
</evidence>
<feature type="region of interest" description="Disordered" evidence="1">
    <location>
        <begin position="1"/>
        <end position="48"/>
    </location>
</feature>